<protein>
    <submittedName>
        <fullName evidence="2">Uncharacterized protein</fullName>
    </submittedName>
</protein>
<dbReference type="RefSeq" id="WP_091671776.1">
    <property type="nucleotide sequence ID" value="NZ_FOKG01000004.1"/>
</dbReference>
<dbReference type="AlphaFoldDB" id="A0A1I0XZP8"/>
<evidence type="ECO:0000313" key="2">
    <source>
        <dbReference type="EMBL" id="SFB05493.1"/>
    </source>
</evidence>
<proteinExistence type="predicted"/>
<evidence type="ECO:0000313" key="3">
    <source>
        <dbReference type="Proteomes" id="UP000243799"/>
    </source>
</evidence>
<dbReference type="STRING" id="490629.SAMN05216266_10481"/>
<dbReference type="OrthoDB" id="3507435at2"/>
<dbReference type="EMBL" id="FOKG01000004">
    <property type="protein sequence ID" value="SFB05493.1"/>
    <property type="molecule type" value="Genomic_DNA"/>
</dbReference>
<keyword evidence="3" id="KW-1185">Reference proteome</keyword>
<name>A0A1I0XZP8_9PSEU</name>
<sequence>MGIHRKPQFTDLAPRTRRLLRSILAAALATVFAAALLPAVAQPAVAAGAPAGMHRFVVAIGKMDTGSRQNWVRLANYSLTADGKAYESHFHWSQRSPGKRSYTGVRGVGCRARACQVQTATGFQASSPPQKLTGTYTVSGSVLRIQWDGNGWEEWTVSQPIEGKLAKLGFKRSSFGATHGYGYGSNAQWNDRASMATIAAADHSKFRHDFHLWKTNSGKPYLDEGSGSPFWMRDWRRCDSARCLGGTTTATQYYLATANASSTDRRNTLWHWRTALADNRGEHCYTGNSHVKPMMQIIDSDGGFHGWVAVEASFNQSSPSEGRSADDIGVFQISRF</sequence>
<reference evidence="3" key="1">
    <citation type="submission" date="2016-10" db="EMBL/GenBank/DDBJ databases">
        <authorList>
            <person name="Varghese N."/>
            <person name="Submissions S."/>
        </authorList>
    </citation>
    <scope>NUCLEOTIDE SEQUENCE [LARGE SCALE GENOMIC DNA]</scope>
    <source>
        <strain evidence="3">CGMCC 4.3568</strain>
    </source>
</reference>
<dbReference type="Proteomes" id="UP000243799">
    <property type="component" value="Unassembled WGS sequence"/>
</dbReference>
<feature type="signal peptide" evidence="1">
    <location>
        <begin position="1"/>
        <end position="46"/>
    </location>
</feature>
<accession>A0A1I0XZP8</accession>
<organism evidence="2 3">
    <name type="scientific">Amycolatopsis marina</name>
    <dbReference type="NCBI Taxonomy" id="490629"/>
    <lineage>
        <taxon>Bacteria</taxon>
        <taxon>Bacillati</taxon>
        <taxon>Actinomycetota</taxon>
        <taxon>Actinomycetes</taxon>
        <taxon>Pseudonocardiales</taxon>
        <taxon>Pseudonocardiaceae</taxon>
        <taxon>Amycolatopsis</taxon>
    </lineage>
</organism>
<evidence type="ECO:0000256" key="1">
    <source>
        <dbReference type="SAM" id="SignalP"/>
    </source>
</evidence>
<keyword evidence="1" id="KW-0732">Signal</keyword>
<feature type="chain" id="PRO_5017408136" evidence="1">
    <location>
        <begin position="47"/>
        <end position="336"/>
    </location>
</feature>
<gene>
    <name evidence="2" type="ORF">SAMN05216266_10481</name>
</gene>